<dbReference type="AlphaFoldDB" id="A0A9P4LDP9"/>
<accession>A0A9P4LDP9</accession>
<dbReference type="GeneID" id="63852642"/>
<dbReference type="SUPFAM" id="SSF57701">
    <property type="entry name" value="Zn2/Cys6 DNA-binding domain"/>
    <property type="match status" value="1"/>
</dbReference>
<evidence type="ECO:0000256" key="2">
    <source>
        <dbReference type="SAM" id="MobiDB-lite"/>
    </source>
</evidence>
<sequence>MDPTERWQSIAPASVEPGQQRLAPDSKRRRQAIPVACIQCRSGKAKCDGTRPRCIRCKDNELPCQYDVPEGVSRAERMKLLKRDSVSGRLNELERIVASLRSGSDSQASTILARLRLGERVEDVAISLPATPTVLSKPASLLGQDSSGTSGSMVSQESMSSLNESTGTPECRPNSHSFLTSFRGQRPNCPAPASFASSSYASSTKGKQPATPMGVDGNPFLYILFDRDDYLLARSEDEDEDDEDLDETVDPRILLQPSTFETATLPTGSPIEGSRSGRRSSQKQKLIPSMYATHLVSRQHIVQTVRVHPNLDLCNLFGNMPLSSSIRTNHYPSSIQNTQVNNLFLPTWSMMPVNTRPDPGSLKHTFSGILQEATGMMERGAPVELIIETHPNIAALLNEDEYNRSGILSKWAAGMVHSAQLKGDTFTCFASMYLFWYLMRWMIFPSPETYERVPDWLRPTPNQLFMPHINLIDFVAWPAFRELAVQMPAMQERMEWLMDMSINLQCDWSFLTEEACRTNEETGLMDLCPVAKETVNDLLEWSLGPSFRGYVSNADSYVRIRTEEY</sequence>
<evidence type="ECO:0000259" key="3">
    <source>
        <dbReference type="PROSITE" id="PS50048"/>
    </source>
</evidence>
<dbReference type="PANTHER" id="PTHR37012:SF2">
    <property type="entry name" value="BZIP DOMAIN-CONTAINING PROTEIN-RELATED"/>
    <property type="match status" value="1"/>
</dbReference>
<keyword evidence="1" id="KW-0539">Nucleus</keyword>
<feature type="region of interest" description="Disordered" evidence="2">
    <location>
        <begin position="1"/>
        <end position="27"/>
    </location>
</feature>
<comment type="caution">
    <text evidence="4">The sequence shown here is derived from an EMBL/GenBank/DDBJ whole genome shotgun (WGS) entry which is preliminary data.</text>
</comment>
<dbReference type="PROSITE" id="PS00463">
    <property type="entry name" value="ZN2_CY6_FUNGAL_1"/>
    <property type="match status" value="1"/>
</dbReference>
<gene>
    <name evidence="4" type="ORF">K460DRAFT_382075</name>
</gene>
<feature type="region of interest" description="Disordered" evidence="2">
    <location>
        <begin position="137"/>
        <end position="213"/>
    </location>
</feature>
<evidence type="ECO:0000313" key="4">
    <source>
        <dbReference type="EMBL" id="KAF1850324.1"/>
    </source>
</evidence>
<dbReference type="SMART" id="SM00066">
    <property type="entry name" value="GAL4"/>
    <property type="match status" value="1"/>
</dbReference>
<feature type="domain" description="Zn(2)-C6 fungal-type" evidence="3">
    <location>
        <begin position="36"/>
        <end position="66"/>
    </location>
</feature>
<dbReference type="GO" id="GO:0008270">
    <property type="term" value="F:zinc ion binding"/>
    <property type="evidence" value="ECO:0007669"/>
    <property type="project" value="InterPro"/>
</dbReference>
<proteinExistence type="predicted"/>
<keyword evidence="5" id="KW-1185">Reference proteome</keyword>
<feature type="region of interest" description="Disordered" evidence="2">
    <location>
        <begin position="262"/>
        <end position="284"/>
    </location>
</feature>
<feature type="compositionally biased region" description="Polar residues" evidence="2">
    <location>
        <begin position="162"/>
        <end position="183"/>
    </location>
</feature>
<dbReference type="InterPro" id="IPR001138">
    <property type="entry name" value="Zn2Cys6_DnaBD"/>
</dbReference>
<protein>
    <recommendedName>
        <fullName evidence="3">Zn(2)-C6 fungal-type domain-containing protein</fullName>
    </recommendedName>
</protein>
<dbReference type="InterPro" id="IPR021833">
    <property type="entry name" value="DUF3425"/>
</dbReference>
<dbReference type="PROSITE" id="PS50048">
    <property type="entry name" value="ZN2_CY6_FUNGAL_2"/>
    <property type="match status" value="1"/>
</dbReference>
<dbReference type="CDD" id="cd00067">
    <property type="entry name" value="GAL4"/>
    <property type="match status" value="1"/>
</dbReference>
<reference evidence="4" key="1">
    <citation type="submission" date="2020-01" db="EMBL/GenBank/DDBJ databases">
        <authorList>
            <consortium name="DOE Joint Genome Institute"/>
            <person name="Haridas S."/>
            <person name="Albert R."/>
            <person name="Binder M."/>
            <person name="Bloem J."/>
            <person name="Labutti K."/>
            <person name="Salamov A."/>
            <person name="Andreopoulos B."/>
            <person name="Baker S.E."/>
            <person name="Barry K."/>
            <person name="Bills G."/>
            <person name="Bluhm B.H."/>
            <person name="Cannon C."/>
            <person name="Castanera R."/>
            <person name="Culley D.E."/>
            <person name="Daum C."/>
            <person name="Ezra D."/>
            <person name="Gonzalez J.B."/>
            <person name="Henrissat B."/>
            <person name="Kuo A."/>
            <person name="Liang C."/>
            <person name="Lipzen A."/>
            <person name="Lutzoni F."/>
            <person name="Magnuson J."/>
            <person name="Mondo S."/>
            <person name="Nolan M."/>
            <person name="Ohm R."/>
            <person name="Pangilinan J."/>
            <person name="Park H.-J."/>
            <person name="Ramirez L."/>
            <person name="Alfaro M."/>
            <person name="Sun H."/>
            <person name="Tritt A."/>
            <person name="Yoshinaga Y."/>
            <person name="Zwiers L.-H."/>
            <person name="Turgeon B.G."/>
            <person name="Goodwin S.B."/>
            <person name="Spatafora J.W."/>
            <person name="Crous P.W."/>
            <person name="Grigoriev I.V."/>
        </authorList>
    </citation>
    <scope>NUCLEOTIDE SEQUENCE</scope>
    <source>
        <strain evidence="4">CBS 394.84</strain>
    </source>
</reference>
<dbReference type="Pfam" id="PF11905">
    <property type="entry name" value="DUF3425"/>
    <property type="match status" value="1"/>
</dbReference>
<dbReference type="GO" id="GO:0000981">
    <property type="term" value="F:DNA-binding transcription factor activity, RNA polymerase II-specific"/>
    <property type="evidence" value="ECO:0007669"/>
    <property type="project" value="InterPro"/>
</dbReference>
<dbReference type="PANTHER" id="PTHR37012">
    <property type="entry name" value="B-ZIP TRANSCRIPTION FACTOR (EUROFUNG)-RELATED"/>
    <property type="match status" value="1"/>
</dbReference>
<dbReference type="RefSeq" id="XP_040792887.1">
    <property type="nucleotide sequence ID" value="XM_040935391.1"/>
</dbReference>
<evidence type="ECO:0000256" key="1">
    <source>
        <dbReference type="ARBA" id="ARBA00023242"/>
    </source>
</evidence>
<name>A0A9P4LDP9_9PLEO</name>
<evidence type="ECO:0000313" key="5">
    <source>
        <dbReference type="Proteomes" id="UP000800039"/>
    </source>
</evidence>
<feature type="compositionally biased region" description="Low complexity" evidence="2">
    <location>
        <begin position="150"/>
        <end position="161"/>
    </location>
</feature>
<dbReference type="InterPro" id="IPR036864">
    <property type="entry name" value="Zn2-C6_fun-type_DNA-bd_sf"/>
</dbReference>
<organism evidence="4 5">
    <name type="scientific">Cucurbitaria berberidis CBS 394.84</name>
    <dbReference type="NCBI Taxonomy" id="1168544"/>
    <lineage>
        <taxon>Eukaryota</taxon>
        <taxon>Fungi</taxon>
        <taxon>Dikarya</taxon>
        <taxon>Ascomycota</taxon>
        <taxon>Pezizomycotina</taxon>
        <taxon>Dothideomycetes</taxon>
        <taxon>Pleosporomycetidae</taxon>
        <taxon>Pleosporales</taxon>
        <taxon>Pleosporineae</taxon>
        <taxon>Cucurbitariaceae</taxon>
        <taxon>Cucurbitaria</taxon>
    </lineage>
</organism>
<dbReference type="OrthoDB" id="2985014at2759"/>
<dbReference type="Proteomes" id="UP000800039">
    <property type="component" value="Unassembled WGS sequence"/>
</dbReference>
<feature type="compositionally biased region" description="Low complexity" evidence="2">
    <location>
        <begin position="191"/>
        <end position="203"/>
    </location>
</feature>
<dbReference type="Gene3D" id="4.10.240.10">
    <property type="entry name" value="Zn(2)-C6 fungal-type DNA-binding domain"/>
    <property type="match status" value="1"/>
</dbReference>
<dbReference type="EMBL" id="ML976614">
    <property type="protein sequence ID" value="KAF1850324.1"/>
    <property type="molecule type" value="Genomic_DNA"/>
</dbReference>
<dbReference type="Pfam" id="PF00172">
    <property type="entry name" value="Zn_clus"/>
    <property type="match status" value="1"/>
</dbReference>